<dbReference type="EMBL" id="PQWO01000004">
    <property type="protein sequence ID" value="PZD73877.1"/>
    <property type="molecule type" value="Genomic_DNA"/>
</dbReference>
<dbReference type="HAMAP" id="MF_00074">
    <property type="entry name" value="16SrRNA_methyltr_G"/>
    <property type="match status" value="1"/>
</dbReference>
<accession>A0A2W1K111</accession>
<dbReference type="SUPFAM" id="SSF53335">
    <property type="entry name" value="S-adenosyl-L-methionine-dependent methyltransferases"/>
    <property type="match status" value="1"/>
</dbReference>
<feature type="binding site" evidence="6">
    <location>
        <begin position="143"/>
        <end position="144"/>
    </location>
    <ligand>
        <name>S-adenosyl-L-methionine</name>
        <dbReference type="ChEBI" id="CHEBI:59789"/>
    </ligand>
</feature>
<evidence type="ECO:0000256" key="4">
    <source>
        <dbReference type="ARBA" id="ARBA00022679"/>
    </source>
</evidence>
<dbReference type="RefSeq" id="WP_110985491.1">
    <property type="nucleotide sequence ID" value="NZ_CAWNWM010000004.1"/>
</dbReference>
<dbReference type="EC" id="2.1.1.-" evidence="6"/>
<reference evidence="7 8" key="1">
    <citation type="journal article" date="2018" name="Sci. Rep.">
        <title>A novel species of the marine cyanobacterium Acaryochloris with a unique pigment content and lifestyle.</title>
        <authorList>
            <person name="Partensky F."/>
            <person name="Six C."/>
            <person name="Ratin M."/>
            <person name="Garczarek L."/>
            <person name="Vaulot D."/>
            <person name="Probert I."/>
            <person name="Calteau A."/>
            <person name="Gourvil P."/>
            <person name="Marie D."/>
            <person name="Grebert T."/>
            <person name="Bouchier C."/>
            <person name="Le Panse S."/>
            <person name="Gachenot M."/>
            <person name="Rodriguez F."/>
            <person name="Garrido J.L."/>
        </authorList>
    </citation>
    <scope>NUCLEOTIDE SEQUENCE [LARGE SCALE GENOMIC DNA]</scope>
    <source>
        <strain evidence="7 8">RCC1774</strain>
    </source>
</reference>
<evidence type="ECO:0000256" key="6">
    <source>
        <dbReference type="HAMAP-Rule" id="MF_00074"/>
    </source>
</evidence>
<keyword evidence="2 6" id="KW-0698">rRNA processing</keyword>
<keyword evidence="1 6" id="KW-0963">Cytoplasm</keyword>
<evidence type="ECO:0000256" key="1">
    <source>
        <dbReference type="ARBA" id="ARBA00022490"/>
    </source>
</evidence>
<evidence type="ECO:0000256" key="5">
    <source>
        <dbReference type="ARBA" id="ARBA00022691"/>
    </source>
</evidence>
<evidence type="ECO:0000313" key="7">
    <source>
        <dbReference type="EMBL" id="PZD73877.1"/>
    </source>
</evidence>
<gene>
    <name evidence="7" type="primary">rsmG_1</name>
    <name evidence="6" type="synonym">rsmG</name>
    <name evidence="7" type="ORF">C1752_01507</name>
</gene>
<feature type="binding site" evidence="6">
    <location>
        <position position="162"/>
    </location>
    <ligand>
        <name>S-adenosyl-L-methionine</name>
        <dbReference type="ChEBI" id="CHEBI:59789"/>
    </ligand>
</feature>
<dbReference type="PIRSF" id="PIRSF003078">
    <property type="entry name" value="GidB"/>
    <property type="match status" value="1"/>
</dbReference>
<dbReference type="Gene3D" id="3.40.50.150">
    <property type="entry name" value="Vaccinia Virus protein VP39"/>
    <property type="match status" value="1"/>
</dbReference>
<evidence type="ECO:0000256" key="2">
    <source>
        <dbReference type="ARBA" id="ARBA00022552"/>
    </source>
</evidence>
<comment type="caution">
    <text evidence="7">The sequence shown here is derived from an EMBL/GenBank/DDBJ whole genome shotgun (WGS) entry which is preliminary data.</text>
</comment>
<keyword evidence="3 6" id="KW-0489">Methyltransferase</keyword>
<comment type="similarity">
    <text evidence="6">Belongs to the methyltransferase superfamily. RNA methyltransferase RsmG family.</text>
</comment>
<dbReference type="OrthoDB" id="9808773at2"/>
<keyword evidence="4 6" id="KW-0808">Transferase</keyword>
<dbReference type="GO" id="GO:0070043">
    <property type="term" value="F:rRNA (guanine-N7-)-methyltransferase activity"/>
    <property type="evidence" value="ECO:0007669"/>
    <property type="project" value="UniProtKB-UniRule"/>
</dbReference>
<evidence type="ECO:0000313" key="8">
    <source>
        <dbReference type="Proteomes" id="UP000248857"/>
    </source>
</evidence>
<dbReference type="CDD" id="cd02440">
    <property type="entry name" value="AdoMet_MTases"/>
    <property type="match status" value="1"/>
</dbReference>
<dbReference type="Proteomes" id="UP000248857">
    <property type="component" value="Unassembled WGS sequence"/>
</dbReference>
<dbReference type="NCBIfam" id="TIGR00138">
    <property type="entry name" value="rsmG_gidB"/>
    <property type="match status" value="1"/>
</dbReference>
<comment type="subcellular location">
    <subcellularLocation>
        <location evidence="6">Cytoplasm</location>
    </subcellularLocation>
</comment>
<proteinExistence type="inferred from homology"/>
<sequence>MEISSRCPKLPQQDWLKILDWQPSPQQLEQFQNLYAQILQGNQQLNLTRITEAPDFWEKHLWDSLAGVRPWLVEESSLPVVLPDDCRVIDIGSGGGFPGLPVAIACSAWQVSLLDATRKKMAFLETVAQALGLANVKVICDRAESLGQDPAHRQQYDLALIRAVGPASVCAEYALPLLKLRGIAVLYRGQWSEDEAGALRAALEQLGGEIVETRRFKLPVSGGERHYLYLQKQQETSQKFPRRVGLPVKRPL</sequence>
<dbReference type="Pfam" id="PF02527">
    <property type="entry name" value="GidB"/>
    <property type="match status" value="1"/>
</dbReference>
<keyword evidence="8" id="KW-1185">Reference proteome</keyword>
<comment type="function">
    <text evidence="6">Specifically methylates the N7 position of a guanine in 16S rRNA.</text>
</comment>
<dbReference type="AlphaFoldDB" id="A0A2W1K111"/>
<dbReference type="InterPro" id="IPR003682">
    <property type="entry name" value="rRNA_ssu_MeTfrase_G"/>
</dbReference>
<name>A0A2W1K111_9CYAN</name>
<feature type="binding site" evidence="6">
    <location>
        <position position="92"/>
    </location>
    <ligand>
        <name>S-adenosyl-L-methionine</name>
        <dbReference type="ChEBI" id="CHEBI:59789"/>
    </ligand>
</feature>
<feature type="binding site" evidence="6">
    <location>
        <begin position="115"/>
        <end position="117"/>
    </location>
    <ligand>
        <name>S-adenosyl-L-methionine</name>
        <dbReference type="ChEBI" id="CHEBI:59789"/>
    </ligand>
</feature>
<protein>
    <recommendedName>
        <fullName evidence="6">Ribosomal RNA small subunit methyltransferase G</fullName>
        <ecNumber evidence="6">2.1.1.-</ecNumber>
    </recommendedName>
    <alternativeName>
        <fullName evidence="6">16S rRNA 7-methylguanosine methyltransferase</fullName>
        <shortName evidence="6">16S rRNA m7G methyltransferase</shortName>
    </alternativeName>
</protein>
<dbReference type="PANTHER" id="PTHR31760:SF0">
    <property type="entry name" value="S-ADENOSYL-L-METHIONINE-DEPENDENT METHYLTRANSFERASES SUPERFAMILY PROTEIN"/>
    <property type="match status" value="1"/>
</dbReference>
<keyword evidence="5 6" id="KW-0949">S-adenosyl-L-methionine</keyword>
<evidence type="ECO:0000256" key="3">
    <source>
        <dbReference type="ARBA" id="ARBA00022603"/>
    </source>
</evidence>
<dbReference type="FunFam" id="3.40.50.150:FF:000041">
    <property type="entry name" value="Ribosomal RNA small subunit methyltransferase G"/>
    <property type="match status" value="1"/>
</dbReference>
<dbReference type="InterPro" id="IPR029063">
    <property type="entry name" value="SAM-dependent_MTases_sf"/>
</dbReference>
<dbReference type="GO" id="GO:0005829">
    <property type="term" value="C:cytosol"/>
    <property type="evidence" value="ECO:0007669"/>
    <property type="project" value="TreeGrafter"/>
</dbReference>
<dbReference type="PANTHER" id="PTHR31760">
    <property type="entry name" value="S-ADENOSYL-L-METHIONINE-DEPENDENT METHYLTRANSFERASES SUPERFAMILY PROTEIN"/>
    <property type="match status" value="1"/>
</dbReference>
<feature type="binding site" evidence="6">
    <location>
        <position position="97"/>
    </location>
    <ligand>
        <name>S-adenosyl-L-methionine</name>
        <dbReference type="ChEBI" id="CHEBI:59789"/>
    </ligand>
</feature>
<organism evidence="7 8">
    <name type="scientific">Acaryochloris thomasi RCC1774</name>
    <dbReference type="NCBI Taxonomy" id="1764569"/>
    <lineage>
        <taxon>Bacteria</taxon>
        <taxon>Bacillati</taxon>
        <taxon>Cyanobacteriota</taxon>
        <taxon>Cyanophyceae</taxon>
        <taxon>Acaryochloridales</taxon>
        <taxon>Acaryochloridaceae</taxon>
        <taxon>Acaryochloris</taxon>
        <taxon>Acaryochloris thomasi</taxon>
    </lineage>
</organism>